<dbReference type="PANTHER" id="PTHR43818">
    <property type="entry name" value="BCDNA.GH03377"/>
    <property type="match status" value="1"/>
</dbReference>
<dbReference type="Pfam" id="PF01408">
    <property type="entry name" value="GFO_IDH_MocA"/>
    <property type="match status" value="1"/>
</dbReference>
<dbReference type="SUPFAM" id="SSF51735">
    <property type="entry name" value="NAD(P)-binding Rossmann-fold domains"/>
    <property type="match status" value="1"/>
</dbReference>
<accession>A0A5F2ESH5</accession>
<name>A0A2S0WK35_9ACTN</name>
<dbReference type="Gene3D" id="3.40.50.720">
    <property type="entry name" value="NAD(P)-binding Rossmann-like Domain"/>
    <property type="match status" value="1"/>
</dbReference>
<evidence type="ECO:0000259" key="2">
    <source>
        <dbReference type="Pfam" id="PF01408"/>
    </source>
</evidence>
<keyword evidence="1" id="KW-0560">Oxidoreductase</keyword>
<dbReference type="Gene3D" id="3.30.360.10">
    <property type="entry name" value="Dihydrodipicolinate Reductase, domain 2"/>
    <property type="match status" value="1"/>
</dbReference>
<dbReference type="Pfam" id="PF22725">
    <property type="entry name" value="GFO_IDH_MocA_C3"/>
    <property type="match status" value="1"/>
</dbReference>
<evidence type="ECO:0000256" key="1">
    <source>
        <dbReference type="ARBA" id="ARBA00023002"/>
    </source>
</evidence>
<dbReference type="EMBL" id="CP026952">
    <property type="protein sequence ID" value="AWB91691.1"/>
    <property type="molecule type" value="Genomic_DNA"/>
</dbReference>
<dbReference type="InterPro" id="IPR036291">
    <property type="entry name" value="NAD(P)-bd_dom_sf"/>
</dbReference>
<sequence length="383" mass="41351">MTRDLRVGVVGFGWMGQVHARALSRLLQHYPDAPLRPRLVAVADNAPDDRTQRAAAAYGFEHLLTDWRELVAHDEVDLVCVTGPNFIHRDVAVAAAQAGKHLWVEKPAGRSSAETAEIVAAVEAAGVQAATGFNYRNVPAVERAREIVASGRIGTVEHTTVRFLADYSADPDAALSWRFQNEFSGTGVLGDLVSHAADLVQHVVAPIAELVVDRATFIPQRRAAVAGAMHYEKGAGELGDVENEDYVNALLRLADGSRGILESSRTAVGEQNTYGFEVHGTRGAVAWDFRRMNELRVCADQDYLNGFYATEYAGPGDGELSAFQPGTNNPIGFDDLKVVEARRLVESIATGKPVGATIHDALAAAKVVDAMILSSDERKWVTL</sequence>
<dbReference type="SUPFAM" id="SSF55347">
    <property type="entry name" value="Glyceraldehyde-3-phosphate dehydrogenase-like, C-terminal domain"/>
    <property type="match status" value="1"/>
</dbReference>
<dbReference type="KEGG" id="aez:C3E78_05405"/>
<evidence type="ECO:0000313" key="5">
    <source>
        <dbReference type="Proteomes" id="UP000244384"/>
    </source>
</evidence>
<keyword evidence="5" id="KW-1185">Reference proteome</keyword>
<reference evidence="5" key="1">
    <citation type="submission" date="2018-01" db="EMBL/GenBank/DDBJ databases">
        <authorList>
            <person name="Li J."/>
        </authorList>
    </citation>
    <scope>NUCLEOTIDE SEQUENCE [LARGE SCALE GENOMIC DNA]</scope>
    <source>
        <strain evidence="5">592</strain>
    </source>
</reference>
<proteinExistence type="predicted"/>
<dbReference type="AlphaFoldDB" id="A0A2S0WK35"/>
<gene>
    <name evidence="4" type="ORF">C3E78_05405</name>
</gene>
<evidence type="ECO:0000259" key="3">
    <source>
        <dbReference type="Pfam" id="PF22725"/>
    </source>
</evidence>
<dbReference type="InterPro" id="IPR055170">
    <property type="entry name" value="GFO_IDH_MocA-like_dom"/>
</dbReference>
<dbReference type="GO" id="GO:0000166">
    <property type="term" value="F:nucleotide binding"/>
    <property type="evidence" value="ECO:0007669"/>
    <property type="project" value="InterPro"/>
</dbReference>
<dbReference type="InterPro" id="IPR050463">
    <property type="entry name" value="Gfo/Idh/MocA_oxidrdct_glycsds"/>
</dbReference>
<dbReference type="RefSeq" id="WP_108577337.1">
    <property type="nucleotide sequence ID" value="NZ_CP026952.1"/>
</dbReference>
<protein>
    <submittedName>
        <fullName evidence="4">Myo-inositol 2-dehydrogenase</fullName>
    </submittedName>
</protein>
<dbReference type="InterPro" id="IPR000683">
    <property type="entry name" value="Gfo/Idh/MocA-like_OxRdtase_N"/>
</dbReference>
<feature type="domain" description="Gfo/Idh/MocA-like oxidoreductase N-terminal" evidence="2">
    <location>
        <begin position="5"/>
        <end position="132"/>
    </location>
</feature>
<feature type="domain" description="GFO/IDH/MocA-like oxidoreductase" evidence="3">
    <location>
        <begin position="142"/>
        <end position="285"/>
    </location>
</feature>
<dbReference type="PANTHER" id="PTHR43818:SF11">
    <property type="entry name" value="BCDNA.GH03377"/>
    <property type="match status" value="1"/>
</dbReference>
<dbReference type="GO" id="GO:0016491">
    <property type="term" value="F:oxidoreductase activity"/>
    <property type="evidence" value="ECO:0007669"/>
    <property type="project" value="UniProtKB-KW"/>
</dbReference>
<dbReference type="OrthoDB" id="9792085at2"/>
<dbReference type="Proteomes" id="UP000244384">
    <property type="component" value="Chromosome"/>
</dbReference>
<evidence type="ECO:0000313" key="4">
    <source>
        <dbReference type="EMBL" id="AWB91691.1"/>
    </source>
</evidence>
<accession>A0A2S0WK35</accession>
<organism evidence="4 5">
    <name type="scientific">Aeromicrobium chenweiae</name>
    <dbReference type="NCBI Taxonomy" id="2079793"/>
    <lineage>
        <taxon>Bacteria</taxon>
        <taxon>Bacillati</taxon>
        <taxon>Actinomycetota</taxon>
        <taxon>Actinomycetes</taxon>
        <taxon>Propionibacteriales</taxon>
        <taxon>Nocardioidaceae</taxon>
        <taxon>Aeromicrobium</taxon>
    </lineage>
</organism>